<evidence type="ECO:0000313" key="3">
    <source>
        <dbReference type="Proteomes" id="UP000249293"/>
    </source>
</evidence>
<dbReference type="GeneID" id="40384435"/>
<protein>
    <recommendedName>
        <fullName evidence="1">VHS domain-containing protein</fullName>
    </recommendedName>
</protein>
<dbReference type="GO" id="GO:0035091">
    <property type="term" value="F:phosphatidylinositol binding"/>
    <property type="evidence" value="ECO:0007669"/>
    <property type="project" value="InterPro"/>
</dbReference>
<feature type="domain" description="VHS" evidence="1">
    <location>
        <begin position="25"/>
        <end position="85"/>
    </location>
</feature>
<dbReference type="InterPro" id="IPR045007">
    <property type="entry name" value="LSB5"/>
</dbReference>
<organism evidence="2 3">
    <name type="scientific">Pichia kudriavzevii</name>
    <name type="common">Yeast</name>
    <name type="synonym">Issatchenkia orientalis</name>
    <dbReference type="NCBI Taxonomy" id="4909"/>
    <lineage>
        <taxon>Eukaryota</taxon>
        <taxon>Fungi</taxon>
        <taxon>Dikarya</taxon>
        <taxon>Ascomycota</taxon>
        <taxon>Saccharomycotina</taxon>
        <taxon>Pichiomycetes</taxon>
        <taxon>Pichiales</taxon>
        <taxon>Pichiaceae</taxon>
        <taxon>Pichia</taxon>
    </lineage>
</organism>
<evidence type="ECO:0000259" key="1">
    <source>
        <dbReference type="PROSITE" id="PS50179"/>
    </source>
</evidence>
<proteinExistence type="predicted"/>
<dbReference type="SUPFAM" id="SSF48464">
    <property type="entry name" value="ENTH/VHS domain"/>
    <property type="match status" value="1"/>
</dbReference>
<dbReference type="Proteomes" id="UP000249293">
    <property type="component" value="Chromosome 3"/>
</dbReference>
<dbReference type="Gene3D" id="1.25.40.90">
    <property type="match status" value="1"/>
</dbReference>
<dbReference type="GO" id="GO:0007015">
    <property type="term" value="P:actin filament organization"/>
    <property type="evidence" value="ECO:0007669"/>
    <property type="project" value="InterPro"/>
</dbReference>
<keyword evidence="3" id="KW-1185">Reference proteome</keyword>
<dbReference type="GO" id="GO:0051666">
    <property type="term" value="P:actin cortical patch localization"/>
    <property type="evidence" value="ECO:0007669"/>
    <property type="project" value="TreeGrafter"/>
</dbReference>
<name>A0A2U9R5I3_PICKU</name>
<reference evidence="2 3" key="1">
    <citation type="submission" date="2018-06" db="EMBL/GenBank/DDBJ databases">
        <title>Population genomics shows no distinction between pathogenic Candida krusei and environmental Pichia kudriavzevii: One species, four names.</title>
        <authorList>
            <person name="Douglass A.P."/>
            <person name="Offei B."/>
            <person name="Braun-Galleani S."/>
            <person name="Coughlan A.Y."/>
            <person name="Martos A."/>
            <person name="Ortiz-Merino R.A."/>
            <person name="Byrne K.P."/>
            <person name="Wolfe K.H."/>
        </authorList>
    </citation>
    <scope>NUCLEOTIDE SEQUENCE [LARGE SCALE GENOMIC DNA]</scope>
    <source>
        <strain evidence="2 3">CBS573</strain>
    </source>
</reference>
<dbReference type="InterPro" id="IPR008942">
    <property type="entry name" value="ENTH_VHS"/>
</dbReference>
<dbReference type="OrthoDB" id="10068368at2759"/>
<dbReference type="GO" id="GO:0030479">
    <property type="term" value="C:actin cortical patch"/>
    <property type="evidence" value="ECO:0007669"/>
    <property type="project" value="TreeGrafter"/>
</dbReference>
<dbReference type="GO" id="GO:0043130">
    <property type="term" value="F:ubiquitin binding"/>
    <property type="evidence" value="ECO:0007669"/>
    <property type="project" value="InterPro"/>
</dbReference>
<gene>
    <name evidence="2" type="ORF">C5L36_0C05667</name>
</gene>
<sequence length="230" mass="26766">MGIFSSHQFTTVSEIIYLCCSLLMLGDDNVLETQVGLLIEAIRTQNHSKEPGALEAARAIRKKLKYGTPREQVIALKILDLLVLNGIEKDFITPLFNDDKLIDRLAFYLIDDIEPVDFSSIYLNPRKREDSRTMIKHRKVCVIAKYIMGQWHVEYRSNPCLEYFNSIYERSMERNKTMSNKSNGGCTFKVRSYDNIPGFINDDTDLERYTDLYYKTPTELSPLEQQQQRQ</sequence>
<dbReference type="EMBL" id="CP028775">
    <property type="protein sequence ID" value="AWU76640.1"/>
    <property type="molecule type" value="Genomic_DNA"/>
</dbReference>
<dbReference type="PANTHER" id="PTHR47789:SF1">
    <property type="entry name" value="LAS SEVENTEEN-BINDING PROTEIN 5"/>
    <property type="match status" value="1"/>
</dbReference>
<dbReference type="AlphaFoldDB" id="A0A2U9R5I3"/>
<dbReference type="InterPro" id="IPR002014">
    <property type="entry name" value="VHS_dom"/>
</dbReference>
<accession>A0A2U9R5I3</accession>
<dbReference type="RefSeq" id="XP_029322117.1">
    <property type="nucleotide sequence ID" value="XM_029466257.1"/>
</dbReference>
<dbReference type="PANTHER" id="PTHR47789">
    <property type="entry name" value="LAS SEVENTEEN-BINDING PROTEIN 5"/>
    <property type="match status" value="1"/>
</dbReference>
<dbReference type="GO" id="GO:0006897">
    <property type="term" value="P:endocytosis"/>
    <property type="evidence" value="ECO:0007669"/>
    <property type="project" value="InterPro"/>
</dbReference>
<dbReference type="VEuPathDB" id="FungiDB:C5L36_0C05667"/>
<dbReference type="KEGG" id="pkz:C5L36_0C05667"/>
<dbReference type="GO" id="GO:0007034">
    <property type="term" value="P:vacuolar transport"/>
    <property type="evidence" value="ECO:0007669"/>
    <property type="project" value="UniProtKB-ARBA"/>
</dbReference>
<evidence type="ECO:0000313" key="2">
    <source>
        <dbReference type="EMBL" id="AWU76640.1"/>
    </source>
</evidence>
<dbReference type="PROSITE" id="PS50179">
    <property type="entry name" value="VHS"/>
    <property type="match status" value="1"/>
</dbReference>